<dbReference type="InterPro" id="IPR017853">
    <property type="entry name" value="GH"/>
</dbReference>
<feature type="domain" description="LysM" evidence="5">
    <location>
        <begin position="425"/>
        <end position="464"/>
    </location>
</feature>
<keyword evidence="2 7" id="KW-0378">Hydrolase</keyword>
<dbReference type="AlphaFoldDB" id="A0A087BH69"/>
<evidence type="ECO:0000259" key="6">
    <source>
        <dbReference type="SMART" id="SM01095"/>
    </source>
</evidence>
<dbReference type="PANTHER" id="PTHR34135">
    <property type="entry name" value="LYSOZYME"/>
    <property type="match status" value="1"/>
</dbReference>
<organism evidence="7 8">
    <name type="scientific">Bifidobacterium merycicum</name>
    <dbReference type="NCBI Taxonomy" id="78345"/>
    <lineage>
        <taxon>Bacteria</taxon>
        <taxon>Bacillati</taxon>
        <taxon>Actinomycetota</taxon>
        <taxon>Actinomycetes</taxon>
        <taxon>Bifidobacteriales</taxon>
        <taxon>Bifidobacteriaceae</taxon>
        <taxon>Bifidobacterium</taxon>
    </lineage>
</organism>
<reference evidence="7 8" key="1">
    <citation type="submission" date="2014-03" db="EMBL/GenBank/DDBJ databases">
        <title>Genomics of Bifidobacteria.</title>
        <authorList>
            <person name="Ventura M."/>
            <person name="Milani C."/>
            <person name="Lugli G.A."/>
        </authorList>
    </citation>
    <scope>NUCLEOTIDE SEQUENCE [LARGE SCALE GENOMIC DNA]</scope>
    <source>
        <strain evidence="7 8">LMG 11341</strain>
    </source>
</reference>
<dbReference type="InterPro" id="IPR013168">
    <property type="entry name" value="Cpl_7_lyso_C"/>
</dbReference>
<dbReference type="STRING" id="78345.BMERY_0862"/>
<dbReference type="Proteomes" id="UP000029060">
    <property type="component" value="Unassembled WGS sequence"/>
</dbReference>
<dbReference type="SMART" id="SM00257">
    <property type="entry name" value="LysM"/>
    <property type="match status" value="2"/>
</dbReference>
<comment type="similarity">
    <text evidence="1">Belongs to the glycosyl hydrolase 25 family.</text>
</comment>
<dbReference type="SMART" id="SM00641">
    <property type="entry name" value="Glyco_25"/>
    <property type="match status" value="1"/>
</dbReference>
<comment type="caution">
    <text evidence="7">The sequence shown here is derived from an EMBL/GenBank/DDBJ whole genome shotgun (WGS) entry which is preliminary data.</text>
</comment>
<dbReference type="Gene3D" id="3.20.20.80">
    <property type="entry name" value="Glycosidases"/>
    <property type="match status" value="1"/>
</dbReference>
<dbReference type="Gene3D" id="3.10.350.10">
    <property type="entry name" value="LysM domain"/>
    <property type="match status" value="2"/>
</dbReference>
<dbReference type="GO" id="GO:0009253">
    <property type="term" value="P:peptidoglycan catabolic process"/>
    <property type="evidence" value="ECO:0007669"/>
    <property type="project" value="InterPro"/>
</dbReference>
<dbReference type="EMBL" id="JGZC01000006">
    <property type="protein sequence ID" value="KFI70369.1"/>
    <property type="molecule type" value="Genomic_DNA"/>
</dbReference>
<dbReference type="SMART" id="SM01095">
    <property type="entry name" value="Cpl-7"/>
    <property type="match status" value="1"/>
</dbReference>
<dbReference type="InterPro" id="IPR018392">
    <property type="entry name" value="LysM"/>
</dbReference>
<evidence type="ECO:0000313" key="7">
    <source>
        <dbReference type="EMBL" id="KFI70369.1"/>
    </source>
</evidence>
<dbReference type="InterPro" id="IPR002053">
    <property type="entry name" value="Glyco_hydro_25"/>
</dbReference>
<feature type="domain" description="LysM" evidence="5">
    <location>
        <begin position="368"/>
        <end position="411"/>
    </location>
</feature>
<evidence type="ECO:0000256" key="4">
    <source>
        <dbReference type="SAM" id="MobiDB-lite"/>
    </source>
</evidence>
<dbReference type="Pfam" id="PF01183">
    <property type="entry name" value="Glyco_hydro_25"/>
    <property type="match status" value="1"/>
</dbReference>
<dbReference type="eggNOG" id="COG3757">
    <property type="taxonomic scope" value="Bacteria"/>
</dbReference>
<sequence length="464" mass="49845">MTAFDGLVKTAVADFPKNRKAISSEMAFSIAPNRGGKERNLDILNKGKPAHRHARIPRRIRTPLAALAVAVSMAFAPAAMADMDGYDISNWQCGINTASVPADFVIVGTTWGSGDVYGGCLSNGVNTDANRQLAGAINSGKETGVYHYARGGNPETEARFFVDNVRGYVHKSVLILDWEAQDNAAWGDKQWPRHWAREVKRLTGVNPIIYTMDSGYWQVAGMETELNCGIWIAQYATNLVTGYQTAPWNLGARGEVMRQYTSNGSLSGWSGRLDLNRFRGDRAAWRKYANPDDKGAASLPNVRPTPQPTTAPKVDLDALATRTIRGDFGNDPARRQALGSNYAAVMAIVNRRLGGGTASTGANCGGVCVTVRAGDTLGSIAARNGGTWSQWTGYRSGNPDLIYAGETVCRRAAGSSTAIASATGGHVVRSGESLWSIYGTGWQAAAQRNGLHAPYTIYPGQHLR</sequence>
<dbReference type="GO" id="GO:0016998">
    <property type="term" value="P:cell wall macromolecule catabolic process"/>
    <property type="evidence" value="ECO:0007669"/>
    <property type="project" value="InterPro"/>
</dbReference>
<keyword evidence="3" id="KW-0326">Glycosidase</keyword>
<evidence type="ECO:0000256" key="2">
    <source>
        <dbReference type="ARBA" id="ARBA00022801"/>
    </source>
</evidence>
<dbReference type="PANTHER" id="PTHR34135:SF2">
    <property type="entry name" value="LYSOZYME"/>
    <property type="match status" value="1"/>
</dbReference>
<feature type="region of interest" description="Disordered" evidence="4">
    <location>
        <begin position="291"/>
        <end position="312"/>
    </location>
</feature>
<evidence type="ECO:0000313" key="8">
    <source>
        <dbReference type="Proteomes" id="UP000029060"/>
    </source>
</evidence>
<keyword evidence="8" id="KW-1185">Reference proteome</keyword>
<name>A0A087BH69_9BIFI</name>
<evidence type="ECO:0000259" key="5">
    <source>
        <dbReference type="SMART" id="SM00257"/>
    </source>
</evidence>
<feature type="domain" description="Cpl-7 lysozyme C-terminal" evidence="6">
    <location>
        <begin position="316"/>
        <end position="354"/>
    </location>
</feature>
<proteinExistence type="inferred from homology"/>
<evidence type="ECO:0000256" key="1">
    <source>
        <dbReference type="ARBA" id="ARBA00010646"/>
    </source>
</evidence>
<dbReference type="GO" id="GO:0003796">
    <property type="term" value="F:lysozyme activity"/>
    <property type="evidence" value="ECO:0007669"/>
    <property type="project" value="InterPro"/>
</dbReference>
<dbReference type="GO" id="GO:0016052">
    <property type="term" value="P:carbohydrate catabolic process"/>
    <property type="evidence" value="ECO:0007669"/>
    <property type="project" value="TreeGrafter"/>
</dbReference>
<dbReference type="Pfam" id="PF01476">
    <property type="entry name" value="LysM"/>
    <property type="match status" value="2"/>
</dbReference>
<protein>
    <submittedName>
        <fullName evidence="7">Glycosyl hydrolase family 25</fullName>
    </submittedName>
</protein>
<dbReference type="CDD" id="cd00118">
    <property type="entry name" value="LysM"/>
    <property type="match status" value="2"/>
</dbReference>
<dbReference type="InterPro" id="IPR036779">
    <property type="entry name" value="LysM_dom_sf"/>
</dbReference>
<dbReference type="SUPFAM" id="SSF51445">
    <property type="entry name" value="(Trans)glycosidases"/>
    <property type="match status" value="1"/>
</dbReference>
<gene>
    <name evidence="7" type="ORF">BMERY_0862</name>
</gene>
<dbReference type="InterPro" id="IPR018077">
    <property type="entry name" value="Glyco_hydro_fam25_subgr"/>
</dbReference>
<evidence type="ECO:0000256" key="3">
    <source>
        <dbReference type="ARBA" id="ARBA00023295"/>
    </source>
</evidence>
<accession>A0A087BH69</accession>
<dbReference type="Pfam" id="PF08230">
    <property type="entry name" value="CW_7"/>
    <property type="match status" value="1"/>
</dbReference>
<dbReference type="PROSITE" id="PS51904">
    <property type="entry name" value="GLYCOSYL_HYDROL_F25_2"/>
    <property type="match status" value="1"/>
</dbReference>